<evidence type="ECO:0000313" key="1">
    <source>
        <dbReference type="EMBL" id="OJD10725.1"/>
    </source>
</evidence>
<organism evidence="1 2">
    <name type="scientific">Emergomyces pasteurianus Ep9510</name>
    <dbReference type="NCBI Taxonomy" id="1447872"/>
    <lineage>
        <taxon>Eukaryota</taxon>
        <taxon>Fungi</taxon>
        <taxon>Dikarya</taxon>
        <taxon>Ascomycota</taxon>
        <taxon>Pezizomycotina</taxon>
        <taxon>Eurotiomycetes</taxon>
        <taxon>Eurotiomycetidae</taxon>
        <taxon>Onygenales</taxon>
        <taxon>Ajellomycetaceae</taxon>
        <taxon>Emergomyces</taxon>
    </lineage>
</organism>
<proteinExistence type="predicted"/>
<dbReference type="OrthoDB" id="5290015at2759"/>
<name>A0A1J9Q6E3_9EURO</name>
<protein>
    <submittedName>
        <fullName evidence="1">Uncharacterized protein</fullName>
    </submittedName>
</protein>
<dbReference type="EMBL" id="LGRN01000708">
    <property type="protein sequence ID" value="OJD10725.1"/>
    <property type="molecule type" value="Genomic_DNA"/>
</dbReference>
<gene>
    <name evidence="1" type="ORF">AJ78_08343</name>
</gene>
<comment type="caution">
    <text evidence="1">The sequence shown here is derived from an EMBL/GenBank/DDBJ whole genome shotgun (WGS) entry which is preliminary data.</text>
</comment>
<dbReference type="VEuPathDB" id="FungiDB:AJ78_08343"/>
<dbReference type="AlphaFoldDB" id="A0A1J9Q6E3"/>
<accession>A0A1J9Q6E3</accession>
<dbReference type="Proteomes" id="UP000182235">
    <property type="component" value="Unassembled WGS sequence"/>
</dbReference>
<keyword evidence="2" id="KW-1185">Reference proteome</keyword>
<evidence type="ECO:0000313" key="2">
    <source>
        <dbReference type="Proteomes" id="UP000182235"/>
    </source>
</evidence>
<reference evidence="1 2" key="1">
    <citation type="submission" date="2015-07" db="EMBL/GenBank/DDBJ databases">
        <title>Emmonsia species relationships and genome sequence.</title>
        <authorList>
            <consortium name="The Broad Institute Genomics Platform"/>
            <person name="Cuomo C.A."/>
            <person name="Munoz J.F."/>
            <person name="Imamovic A."/>
            <person name="Priest M.E."/>
            <person name="Young S."/>
            <person name="Clay O.K."/>
            <person name="McEwen J.G."/>
        </authorList>
    </citation>
    <scope>NUCLEOTIDE SEQUENCE [LARGE SCALE GENOMIC DNA]</scope>
    <source>
        <strain evidence="1 2">UAMH 9510</strain>
    </source>
</reference>
<sequence>MSDQVRYRLAKRTQGSPEVPPQLPNTSEYTYVASALDIALSLLSTDQAKNAMVELVKLFDHNLSEFPRIFQGATDAVVKSHINAFVEILQQQTPLIVLDGELTDPRIPAYHPRGIWDGNFDVQLQAICLNQKLVESMVSSSSSQREFRRYQFLFAHLLFHEIGGHLLITYLYNGRPVTPRGVIAPNWNSQEQEEHGAQAGESGRFLESMLFGGTLEFFDSPQVSSPWIVNDIGSAKAVTTAAIDATVVNRQFDLPYPTQNPEVDVTSLLSTHRRLEVSWPAESLNRQFILRAIAQPRRFFISRSNLRLVPNNSTILAQAT</sequence>